<dbReference type="InterPro" id="IPR017926">
    <property type="entry name" value="GATASE"/>
</dbReference>
<name>A0A3Q9UKW5_9ACTN</name>
<dbReference type="Proteomes" id="UP000277858">
    <property type="component" value="Chromosome"/>
</dbReference>
<protein>
    <submittedName>
        <fullName evidence="3 4">Glutamine amidotransferase</fullName>
        <ecNumber evidence="3 4">2.6.1.85</ecNumber>
    </submittedName>
</protein>
<evidence type="ECO:0000313" key="3">
    <source>
        <dbReference type="EMBL" id="AZZ40276.1"/>
    </source>
</evidence>
<dbReference type="Gene3D" id="3.40.50.880">
    <property type="match status" value="1"/>
</dbReference>
<dbReference type="PROSITE" id="PS51273">
    <property type="entry name" value="GATASE_TYPE_1"/>
    <property type="match status" value="1"/>
</dbReference>
<accession>A0A3Q9UKW5</accession>
<feature type="domain" description="Glutamine amidotransferase" evidence="2">
    <location>
        <begin position="7"/>
        <end position="187"/>
    </location>
</feature>
<dbReference type="SUPFAM" id="SSF52317">
    <property type="entry name" value="Class I glutamine amidotransferase-like"/>
    <property type="match status" value="1"/>
</dbReference>
<dbReference type="InterPro" id="IPR006221">
    <property type="entry name" value="TrpG/PapA_dom"/>
</dbReference>
<dbReference type="GO" id="GO:0000162">
    <property type="term" value="P:L-tryptophan biosynthetic process"/>
    <property type="evidence" value="ECO:0007669"/>
    <property type="project" value="TreeGrafter"/>
</dbReference>
<dbReference type="EMBL" id="LR134473">
    <property type="protein sequence ID" value="VEI03020.1"/>
    <property type="molecule type" value="Genomic_DNA"/>
</dbReference>
<evidence type="ECO:0000259" key="2">
    <source>
        <dbReference type="Pfam" id="PF00117"/>
    </source>
</evidence>
<dbReference type="NCBIfam" id="TIGR00566">
    <property type="entry name" value="trpG_papA"/>
    <property type="match status" value="1"/>
</dbReference>
<dbReference type="CDD" id="cd01743">
    <property type="entry name" value="GATase1_Anthranilate_Synthase"/>
    <property type="match status" value="1"/>
</dbReference>
<dbReference type="Pfam" id="PF00117">
    <property type="entry name" value="GATase"/>
    <property type="match status" value="1"/>
</dbReference>
<reference evidence="3" key="3">
    <citation type="journal article" date="2019" name="Microorganisms">
        <title>Red-Brown Pigmentation of Acidipropionibacterium jensenii Is Tied to Haemolytic Activity and cyl-Like Gene Cluster.</title>
        <authorList>
            <person name="Deptula P."/>
            <person name="Loivamaa I."/>
            <person name="Smolander O.P."/>
            <person name="Laine P."/>
            <person name="Roberts R.J."/>
            <person name="Piironen V."/>
            <person name="Paulin L."/>
            <person name="Savijoki K."/>
            <person name="Auvinen P."/>
            <person name="Varmanen P."/>
        </authorList>
    </citation>
    <scope>NUCLEOTIDE SEQUENCE</scope>
    <source>
        <strain evidence="3">JS280</strain>
    </source>
</reference>
<evidence type="ECO:0000313" key="5">
    <source>
        <dbReference type="Proteomes" id="UP000277858"/>
    </source>
</evidence>
<organism evidence="3 6">
    <name type="scientific">Acidipropionibacterium jensenii</name>
    <dbReference type="NCBI Taxonomy" id="1749"/>
    <lineage>
        <taxon>Bacteria</taxon>
        <taxon>Bacillati</taxon>
        <taxon>Actinomycetota</taxon>
        <taxon>Actinomycetes</taxon>
        <taxon>Propionibacteriales</taxon>
        <taxon>Propionibacteriaceae</taxon>
        <taxon>Acidipropionibacterium</taxon>
    </lineage>
</organism>
<dbReference type="GO" id="GO:0005829">
    <property type="term" value="C:cytosol"/>
    <property type="evidence" value="ECO:0007669"/>
    <property type="project" value="TreeGrafter"/>
</dbReference>
<keyword evidence="3" id="KW-0032">Aminotransferase</keyword>
<evidence type="ECO:0000313" key="4">
    <source>
        <dbReference type="EMBL" id="VEI03020.1"/>
    </source>
</evidence>
<evidence type="ECO:0000313" key="6">
    <source>
        <dbReference type="Proteomes" id="UP000285875"/>
    </source>
</evidence>
<dbReference type="PANTHER" id="PTHR43418">
    <property type="entry name" value="MULTIFUNCTIONAL TRYPTOPHAN BIOSYNTHESIS PROTEIN-RELATED"/>
    <property type="match status" value="1"/>
</dbReference>
<dbReference type="GO" id="GO:0004049">
    <property type="term" value="F:anthranilate synthase activity"/>
    <property type="evidence" value="ECO:0007669"/>
    <property type="project" value="TreeGrafter"/>
</dbReference>
<dbReference type="PRINTS" id="PR00097">
    <property type="entry name" value="ANTSNTHASEII"/>
</dbReference>
<dbReference type="GO" id="GO:0046820">
    <property type="term" value="F:4-amino-4-deoxychorismate synthase activity"/>
    <property type="evidence" value="ECO:0007669"/>
    <property type="project" value="UniProtKB-EC"/>
</dbReference>
<dbReference type="PRINTS" id="PR00099">
    <property type="entry name" value="CPSGATASE"/>
</dbReference>
<reference evidence="4 5" key="2">
    <citation type="submission" date="2018-12" db="EMBL/GenBank/DDBJ databases">
        <authorList>
            <consortium name="Pathogen Informatics"/>
        </authorList>
    </citation>
    <scope>NUCLEOTIDE SEQUENCE [LARGE SCALE GENOMIC DNA]</scope>
    <source>
        <strain evidence="4 5">NCTC13652</strain>
    </source>
</reference>
<keyword evidence="5" id="KW-1185">Reference proteome</keyword>
<dbReference type="EC" id="2.6.1.85" evidence="3 4"/>
<evidence type="ECO:0000256" key="1">
    <source>
        <dbReference type="ARBA" id="ARBA00022962"/>
    </source>
</evidence>
<dbReference type="KEGG" id="aji:C0Z10_11570"/>
<keyword evidence="1 3" id="KW-0315">Glutamine amidotransferase</keyword>
<dbReference type="PRINTS" id="PR00096">
    <property type="entry name" value="GATASE"/>
</dbReference>
<dbReference type="OrthoDB" id="9803598at2"/>
<dbReference type="EMBL" id="CP025570">
    <property type="protein sequence ID" value="AZZ40276.1"/>
    <property type="molecule type" value="Genomic_DNA"/>
</dbReference>
<dbReference type="AlphaFoldDB" id="A0A3Q9UKW5"/>
<sequence length="212" mass="22961">MSACRILVIDNYDSFVWNIVSYLGQIGAEVDVLRNDDPTFSTPGWHTRYDGILLSPGPGHPRDAGVCIDVLRNLSDTLPIFGVCLGMQAMAVAWGGRVDRAPEQLHGKVSKVLHNGTGVFTGLPSPLTVTRYHSLAADVDTLPECLETTAWSESGLIMGLRHRELPVEAVQFHPESVLSEHGYQMFGHWLAVCGDADAPARAAGLSPLMTAR</sequence>
<proteinExistence type="predicted"/>
<gene>
    <name evidence="4" type="primary">pabA</name>
    <name evidence="3" type="ORF">C0Z10_11570</name>
    <name evidence="4" type="ORF">NCTC13652_01218</name>
</gene>
<dbReference type="PANTHER" id="PTHR43418:SF4">
    <property type="entry name" value="MULTIFUNCTIONAL TRYPTOPHAN BIOSYNTHESIS PROTEIN"/>
    <property type="match status" value="1"/>
</dbReference>
<dbReference type="InterPro" id="IPR029062">
    <property type="entry name" value="Class_I_gatase-like"/>
</dbReference>
<dbReference type="STRING" id="1122997.GCA_000425285_02479"/>
<keyword evidence="3" id="KW-0808">Transferase</keyword>
<dbReference type="InterPro" id="IPR050472">
    <property type="entry name" value="Anth_synth/Amidotransfase"/>
</dbReference>
<dbReference type="FunFam" id="3.40.50.880:FF:000003">
    <property type="entry name" value="Anthranilate synthase component II"/>
    <property type="match status" value="1"/>
</dbReference>
<dbReference type="RefSeq" id="WP_028703760.1">
    <property type="nucleotide sequence ID" value="NZ_CP025570.1"/>
</dbReference>
<dbReference type="Proteomes" id="UP000285875">
    <property type="component" value="Chromosome"/>
</dbReference>
<reference evidence="6" key="1">
    <citation type="submission" date="2017-12" db="EMBL/GenBank/DDBJ databases">
        <title>Whole genome sequencing of Acidipropionibacterium jensenii strains JS279 and JS280.</title>
        <authorList>
            <person name="Deptula P."/>
            <person name="Laine P."/>
            <person name="Smolander O.-P."/>
            <person name="Paulin L."/>
            <person name="Auvinen P."/>
            <person name="Varmanen P."/>
        </authorList>
    </citation>
    <scope>NUCLEOTIDE SEQUENCE [LARGE SCALE GENOMIC DNA]</scope>
    <source>
        <strain evidence="6">JS280</strain>
    </source>
</reference>